<keyword evidence="1" id="KW-0812">Transmembrane</keyword>
<sequence length="314" mass="36532">MYKYRNYINLVVFVIIVFLSFNIEHNPFRTESQSVFQQIVKSEDPLFKEIQEKRASYEEEPKDAYIDRVWKKMPGRNGRVVDLDASYDRMKKYGKFKEDLIVYKQVPPKVSIQDLEPSPIYRGHPEKQMVAFLINVSWGTEHIPEVLNTLKEHNVKATFFIEGKWAKENVEYVKMIHEQGHTIGNHAYNHPDMARLGRAEIVKQIKDTNDVIKAITDENPKWFAPPSGSFNQEVVKVSEELNMYTILWSVDTIDWKNPTVDVMMNRVMNKIHPGATILMHPTPVIANGLPQLITALKEKKYEIATIDKLLSETR</sequence>
<dbReference type="GO" id="GO:0016810">
    <property type="term" value="F:hydrolase activity, acting on carbon-nitrogen (but not peptide) bonds"/>
    <property type="evidence" value="ECO:0007669"/>
    <property type="project" value="InterPro"/>
</dbReference>
<reference evidence="3" key="1">
    <citation type="journal article" date="2014" name="Int. J. Syst. Evol. Microbiol.">
        <title>Complete genome sequence of Corynebacterium casei LMG S-19264T (=DSM 44701T), isolated from a smear-ripened cheese.</title>
        <authorList>
            <consortium name="US DOE Joint Genome Institute (JGI-PGF)"/>
            <person name="Walter F."/>
            <person name="Albersmeier A."/>
            <person name="Kalinowski J."/>
            <person name="Ruckert C."/>
        </authorList>
    </citation>
    <scope>NUCLEOTIDE SEQUENCE</scope>
    <source>
        <strain evidence="3">CGMCC 1.12408</strain>
    </source>
</reference>
<keyword evidence="1" id="KW-0472">Membrane</keyword>
<dbReference type="PANTHER" id="PTHR10587">
    <property type="entry name" value="GLYCOSYL TRANSFERASE-RELATED"/>
    <property type="match status" value="1"/>
</dbReference>
<dbReference type="PANTHER" id="PTHR10587:SF80">
    <property type="entry name" value="CHITOOLIGOSACCHARIDE DEACETYLASE"/>
    <property type="match status" value="1"/>
</dbReference>
<dbReference type="InterPro" id="IPR011330">
    <property type="entry name" value="Glyco_hydro/deAcase_b/a-brl"/>
</dbReference>
<protein>
    <recommendedName>
        <fullName evidence="2">NodB homology domain-containing protein</fullName>
    </recommendedName>
</protein>
<feature type="transmembrane region" description="Helical" evidence="1">
    <location>
        <begin position="7"/>
        <end position="23"/>
    </location>
</feature>
<proteinExistence type="predicted"/>
<dbReference type="GO" id="GO:0005975">
    <property type="term" value="P:carbohydrate metabolic process"/>
    <property type="evidence" value="ECO:0007669"/>
    <property type="project" value="InterPro"/>
</dbReference>
<accession>A0A916RN64</accession>
<evidence type="ECO:0000313" key="4">
    <source>
        <dbReference type="Proteomes" id="UP000613512"/>
    </source>
</evidence>
<dbReference type="GO" id="GO:0016020">
    <property type="term" value="C:membrane"/>
    <property type="evidence" value="ECO:0007669"/>
    <property type="project" value="TreeGrafter"/>
</dbReference>
<gene>
    <name evidence="3" type="primary">ylxY</name>
    <name evidence="3" type="ORF">GCM10008025_03300</name>
</gene>
<dbReference type="AlphaFoldDB" id="A0A916RN64"/>
<dbReference type="InterPro" id="IPR014228">
    <property type="entry name" value="Spore_polysacc_deacetyl_YlxY"/>
</dbReference>
<feature type="domain" description="NodB homology" evidence="2">
    <location>
        <begin position="128"/>
        <end position="304"/>
    </location>
</feature>
<dbReference type="PROSITE" id="PS51677">
    <property type="entry name" value="NODB"/>
    <property type="match status" value="1"/>
</dbReference>
<dbReference type="SUPFAM" id="SSF88713">
    <property type="entry name" value="Glycoside hydrolase/deacetylase"/>
    <property type="match status" value="1"/>
</dbReference>
<evidence type="ECO:0000256" key="1">
    <source>
        <dbReference type="SAM" id="Phobius"/>
    </source>
</evidence>
<dbReference type="Proteomes" id="UP000613512">
    <property type="component" value="Unassembled WGS sequence"/>
</dbReference>
<dbReference type="NCBIfam" id="TIGR02873">
    <property type="entry name" value="spore_ylxY"/>
    <property type="match status" value="1"/>
</dbReference>
<dbReference type="Gene3D" id="3.20.20.370">
    <property type="entry name" value="Glycoside hydrolase/deacetylase"/>
    <property type="match status" value="1"/>
</dbReference>
<organism evidence="3 4">
    <name type="scientific">Ornithinibacillus halotolerans</name>
    <dbReference type="NCBI Taxonomy" id="1274357"/>
    <lineage>
        <taxon>Bacteria</taxon>
        <taxon>Bacillati</taxon>
        <taxon>Bacillota</taxon>
        <taxon>Bacilli</taxon>
        <taxon>Bacillales</taxon>
        <taxon>Bacillaceae</taxon>
        <taxon>Ornithinibacillus</taxon>
    </lineage>
</organism>
<evidence type="ECO:0000313" key="3">
    <source>
        <dbReference type="EMBL" id="GGA62646.1"/>
    </source>
</evidence>
<dbReference type="Pfam" id="PF01522">
    <property type="entry name" value="Polysacc_deac_1"/>
    <property type="match status" value="1"/>
</dbReference>
<name>A0A916RN64_9BACI</name>
<keyword evidence="4" id="KW-1185">Reference proteome</keyword>
<evidence type="ECO:0000259" key="2">
    <source>
        <dbReference type="PROSITE" id="PS51677"/>
    </source>
</evidence>
<dbReference type="EMBL" id="BMEY01000001">
    <property type="protein sequence ID" value="GGA62646.1"/>
    <property type="molecule type" value="Genomic_DNA"/>
</dbReference>
<dbReference type="RefSeq" id="WP_188382935.1">
    <property type="nucleotide sequence ID" value="NZ_BMEY01000001.1"/>
</dbReference>
<keyword evidence="1" id="KW-1133">Transmembrane helix</keyword>
<dbReference type="InterPro" id="IPR002509">
    <property type="entry name" value="NODB_dom"/>
</dbReference>
<dbReference type="InterPro" id="IPR050248">
    <property type="entry name" value="Polysacc_deacetylase_ArnD"/>
</dbReference>
<dbReference type="CDD" id="cd10950">
    <property type="entry name" value="CE4_BsYlxY_like"/>
    <property type="match status" value="1"/>
</dbReference>
<reference evidence="3" key="2">
    <citation type="submission" date="2020-09" db="EMBL/GenBank/DDBJ databases">
        <authorList>
            <person name="Sun Q."/>
            <person name="Zhou Y."/>
        </authorList>
    </citation>
    <scope>NUCLEOTIDE SEQUENCE</scope>
    <source>
        <strain evidence="3">CGMCC 1.12408</strain>
    </source>
</reference>
<comment type="caution">
    <text evidence="3">The sequence shown here is derived from an EMBL/GenBank/DDBJ whole genome shotgun (WGS) entry which is preliminary data.</text>
</comment>